<accession>A0ABQ1LW18</accession>
<keyword evidence="2" id="KW-1185">Reference proteome</keyword>
<proteinExistence type="predicted"/>
<protein>
    <recommendedName>
        <fullName evidence="3">Ribosomal protein L11 methyltransferase</fullName>
    </recommendedName>
</protein>
<dbReference type="SUPFAM" id="SSF53335">
    <property type="entry name" value="S-adenosyl-L-methionine-dependent methyltransferases"/>
    <property type="match status" value="1"/>
</dbReference>
<evidence type="ECO:0008006" key="3">
    <source>
        <dbReference type="Google" id="ProtNLM"/>
    </source>
</evidence>
<sequence>MGLGTVREVAPQGTFDIVLANINKNVLLDELEIYASLVKKQGNLLLSGFYTHDIEDIHEKAKSVGFKLLSQKDKDNWAALIFEKI</sequence>
<dbReference type="Pfam" id="PF06325">
    <property type="entry name" value="PrmA"/>
    <property type="match status" value="1"/>
</dbReference>
<dbReference type="Proteomes" id="UP000635885">
    <property type="component" value="Unassembled WGS sequence"/>
</dbReference>
<evidence type="ECO:0000313" key="2">
    <source>
        <dbReference type="Proteomes" id="UP000635885"/>
    </source>
</evidence>
<dbReference type="EMBL" id="BMFD01000001">
    <property type="protein sequence ID" value="GGC27614.1"/>
    <property type="molecule type" value="Genomic_DNA"/>
</dbReference>
<name>A0ABQ1LW18_9BACT</name>
<reference evidence="2" key="1">
    <citation type="journal article" date="2019" name="Int. J. Syst. Evol. Microbiol.">
        <title>The Global Catalogue of Microorganisms (GCM) 10K type strain sequencing project: providing services to taxonomists for standard genome sequencing and annotation.</title>
        <authorList>
            <consortium name="The Broad Institute Genomics Platform"/>
            <consortium name="The Broad Institute Genome Sequencing Center for Infectious Disease"/>
            <person name="Wu L."/>
            <person name="Ma J."/>
        </authorList>
    </citation>
    <scope>NUCLEOTIDE SEQUENCE [LARGE SCALE GENOMIC DNA]</scope>
    <source>
        <strain evidence="2">CGMCC 1.12479</strain>
    </source>
</reference>
<dbReference type="InterPro" id="IPR029063">
    <property type="entry name" value="SAM-dependent_MTases_sf"/>
</dbReference>
<gene>
    <name evidence="1" type="ORF">GCM10010993_03350</name>
</gene>
<evidence type="ECO:0000313" key="1">
    <source>
        <dbReference type="EMBL" id="GGC27614.1"/>
    </source>
</evidence>
<organism evidence="1 2">
    <name type="scientific">Belliella aquatica</name>
    <dbReference type="NCBI Taxonomy" id="1323734"/>
    <lineage>
        <taxon>Bacteria</taxon>
        <taxon>Pseudomonadati</taxon>
        <taxon>Bacteroidota</taxon>
        <taxon>Cytophagia</taxon>
        <taxon>Cytophagales</taxon>
        <taxon>Cyclobacteriaceae</taxon>
        <taxon>Belliella</taxon>
    </lineage>
</organism>
<comment type="caution">
    <text evidence="1">The sequence shown here is derived from an EMBL/GenBank/DDBJ whole genome shotgun (WGS) entry which is preliminary data.</text>
</comment>
<dbReference type="Gene3D" id="3.40.50.150">
    <property type="entry name" value="Vaccinia Virus protein VP39"/>
    <property type="match status" value="1"/>
</dbReference>